<keyword evidence="7" id="KW-0862">Zinc</keyword>
<dbReference type="GO" id="GO:0008270">
    <property type="term" value="F:zinc ion binding"/>
    <property type="evidence" value="ECO:0007669"/>
    <property type="project" value="UniProtKB-KW"/>
</dbReference>
<evidence type="ECO:0000313" key="10">
    <source>
        <dbReference type="EMBL" id="CDW73216.1"/>
    </source>
</evidence>
<dbReference type="GO" id="GO:0016567">
    <property type="term" value="P:protein ubiquitination"/>
    <property type="evidence" value="ECO:0007669"/>
    <property type="project" value="TreeGrafter"/>
</dbReference>
<evidence type="ECO:0000256" key="6">
    <source>
        <dbReference type="ARBA" id="ARBA00022786"/>
    </source>
</evidence>
<sequence>MGNANRNVILFFKTYQIPQSFIIGYLPNVPAAGRPNEVKSGDNQFYLDMKFDAIYECEITVFICTQECRNASNIPLYPDQPNPHSYKFSKGLRQQFPPSISNINVNEYRLEDLINTKGDYYPIVIMIESRYPQDYSGRAKRSIQYTYGCFTQETPGLLKYKFLNQKFLYNNVIFDMSDIFGIDNAAANIADEAQKECVICYTTTKDTVVLPCRHMCLCIQCSQIVRMQTNKCPICRTQVSSFMQIKIEGKKQNADDSSHKLLPSSNIE</sequence>
<reference evidence="10 11" key="1">
    <citation type="submission" date="2014-06" db="EMBL/GenBank/DDBJ databases">
        <authorList>
            <person name="Swart Estienne"/>
        </authorList>
    </citation>
    <scope>NUCLEOTIDE SEQUENCE [LARGE SCALE GENOMIC DNA]</scope>
    <source>
        <strain evidence="10 11">130c</strain>
    </source>
</reference>
<dbReference type="Pfam" id="PF13920">
    <property type="entry name" value="zf-C3HC4_3"/>
    <property type="match status" value="1"/>
</dbReference>
<dbReference type="SMART" id="SM00184">
    <property type="entry name" value="RING"/>
    <property type="match status" value="1"/>
</dbReference>
<dbReference type="AlphaFoldDB" id="A0A077ZXD8"/>
<name>A0A077ZXD8_STYLE</name>
<proteinExistence type="predicted"/>
<dbReference type="InterPro" id="IPR058981">
    <property type="entry name" value="MGRN1/RNF157-like_N"/>
</dbReference>
<evidence type="ECO:0000256" key="4">
    <source>
        <dbReference type="ARBA" id="ARBA00022723"/>
    </source>
</evidence>
<keyword evidence="6" id="KW-0833">Ubl conjugation pathway</keyword>
<comment type="catalytic activity">
    <reaction evidence="1">
        <text>S-ubiquitinyl-[E2 ubiquitin-conjugating enzyme]-L-cysteine + [acceptor protein]-L-lysine = [E2 ubiquitin-conjugating enzyme]-L-cysteine + N(6)-ubiquitinyl-[acceptor protein]-L-lysine.</text>
        <dbReference type="EC" id="2.3.2.27"/>
    </reaction>
</comment>
<feature type="domain" description="RING-type" evidence="9">
    <location>
        <begin position="197"/>
        <end position="236"/>
    </location>
</feature>
<dbReference type="GO" id="GO:0061630">
    <property type="term" value="F:ubiquitin protein ligase activity"/>
    <property type="evidence" value="ECO:0007669"/>
    <property type="project" value="UniProtKB-EC"/>
</dbReference>
<dbReference type="PANTHER" id="PTHR22996">
    <property type="entry name" value="MAHOGUNIN"/>
    <property type="match status" value="1"/>
</dbReference>
<dbReference type="PROSITE" id="PS50089">
    <property type="entry name" value="ZF_RING_2"/>
    <property type="match status" value="1"/>
</dbReference>
<dbReference type="InterPro" id="IPR045194">
    <property type="entry name" value="MGRN1/RNF157-like"/>
</dbReference>
<evidence type="ECO:0000256" key="5">
    <source>
        <dbReference type="ARBA" id="ARBA00022771"/>
    </source>
</evidence>
<evidence type="ECO:0000259" key="9">
    <source>
        <dbReference type="PROSITE" id="PS50089"/>
    </source>
</evidence>
<accession>A0A077ZXD8</accession>
<dbReference type="EC" id="2.3.2.27" evidence="2"/>
<organism evidence="10 11">
    <name type="scientific">Stylonychia lemnae</name>
    <name type="common">Ciliate</name>
    <dbReference type="NCBI Taxonomy" id="5949"/>
    <lineage>
        <taxon>Eukaryota</taxon>
        <taxon>Sar</taxon>
        <taxon>Alveolata</taxon>
        <taxon>Ciliophora</taxon>
        <taxon>Intramacronucleata</taxon>
        <taxon>Spirotrichea</taxon>
        <taxon>Stichotrichia</taxon>
        <taxon>Sporadotrichida</taxon>
        <taxon>Oxytrichidae</taxon>
        <taxon>Stylonychinae</taxon>
        <taxon>Stylonychia</taxon>
    </lineage>
</organism>
<dbReference type="Proteomes" id="UP000039865">
    <property type="component" value="Unassembled WGS sequence"/>
</dbReference>
<dbReference type="InterPro" id="IPR013083">
    <property type="entry name" value="Znf_RING/FYVE/PHD"/>
</dbReference>
<dbReference type="InterPro" id="IPR001841">
    <property type="entry name" value="Znf_RING"/>
</dbReference>
<evidence type="ECO:0000256" key="8">
    <source>
        <dbReference type="PROSITE-ProRule" id="PRU00175"/>
    </source>
</evidence>
<evidence type="ECO:0000256" key="3">
    <source>
        <dbReference type="ARBA" id="ARBA00022679"/>
    </source>
</evidence>
<dbReference type="Pfam" id="PF26192">
    <property type="entry name" value="RNF157-like_N"/>
    <property type="match status" value="1"/>
</dbReference>
<dbReference type="OMA" id="EDADCNL"/>
<keyword evidence="4" id="KW-0479">Metal-binding</keyword>
<dbReference type="OrthoDB" id="311952at2759"/>
<dbReference type="InParanoid" id="A0A077ZXD8"/>
<protein>
    <recommendedName>
        <fullName evidence="2">RING-type E3 ubiquitin transferase</fullName>
        <ecNumber evidence="2">2.3.2.27</ecNumber>
    </recommendedName>
</protein>
<evidence type="ECO:0000313" key="11">
    <source>
        <dbReference type="Proteomes" id="UP000039865"/>
    </source>
</evidence>
<dbReference type="SUPFAM" id="SSF57850">
    <property type="entry name" value="RING/U-box"/>
    <property type="match status" value="1"/>
</dbReference>
<gene>
    <name evidence="10" type="primary">Contig4654.g4968</name>
    <name evidence="10" type="ORF">STYLEM_2192</name>
</gene>
<dbReference type="EMBL" id="CCKQ01002124">
    <property type="protein sequence ID" value="CDW73216.1"/>
    <property type="molecule type" value="Genomic_DNA"/>
</dbReference>
<dbReference type="Gene3D" id="3.30.40.10">
    <property type="entry name" value="Zinc/RING finger domain, C3HC4 (zinc finger)"/>
    <property type="match status" value="1"/>
</dbReference>
<keyword evidence="11" id="KW-1185">Reference proteome</keyword>
<keyword evidence="3" id="KW-0808">Transferase</keyword>
<evidence type="ECO:0000256" key="1">
    <source>
        <dbReference type="ARBA" id="ARBA00000900"/>
    </source>
</evidence>
<dbReference type="PANTHER" id="PTHR22996:SF0">
    <property type="entry name" value="RE60872P-RELATED"/>
    <property type="match status" value="1"/>
</dbReference>
<keyword evidence="5 8" id="KW-0863">Zinc-finger</keyword>
<evidence type="ECO:0000256" key="7">
    <source>
        <dbReference type="ARBA" id="ARBA00022833"/>
    </source>
</evidence>
<evidence type="ECO:0000256" key="2">
    <source>
        <dbReference type="ARBA" id="ARBA00012483"/>
    </source>
</evidence>